<feature type="domain" description="NodB homology" evidence="6">
    <location>
        <begin position="30"/>
        <end position="196"/>
    </location>
</feature>
<gene>
    <name evidence="7" type="ORF">JYU29_03385</name>
</gene>
<proteinExistence type="inferred from homology"/>
<keyword evidence="5" id="KW-0732">Signal</keyword>
<dbReference type="InterPro" id="IPR052740">
    <property type="entry name" value="CE4"/>
</dbReference>
<keyword evidence="8" id="KW-1185">Reference proteome</keyword>
<reference evidence="7 8" key="1">
    <citation type="submission" date="2021-03" db="EMBL/GenBank/DDBJ databases">
        <title>Tianweitania aestuarii sp. nov., isolated from a tidal flat.</title>
        <authorList>
            <person name="Park S."/>
            <person name="Yoon J.-H."/>
        </authorList>
    </citation>
    <scope>NUCLEOTIDE SEQUENCE [LARGE SCALE GENOMIC DNA]</scope>
    <source>
        <strain evidence="7 8">BSSL-BM11</strain>
    </source>
</reference>
<evidence type="ECO:0000313" key="8">
    <source>
        <dbReference type="Proteomes" id="UP001297272"/>
    </source>
</evidence>
<organism evidence="7 8">
    <name type="scientific">Tianweitania aestuarii</name>
    <dbReference type="NCBI Taxonomy" id="2814886"/>
    <lineage>
        <taxon>Bacteria</taxon>
        <taxon>Pseudomonadati</taxon>
        <taxon>Pseudomonadota</taxon>
        <taxon>Alphaproteobacteria</taxon>
        <taxon>Hyphomicrobiales</taxon>
        <taxon>Phyllobacteriaceae</taxon>
        <taxon>Tianweitania</taxon>
    </lineage>
</organism>
<sequence length="329" mass="36153">MFVQRSAAVAAVMAATFPTTLFAQEAAPPEKPQYVVISFDGAHDNTLWQRSRALAAETGAHFTYFLSCVYLLSAETKAAYQAPHHSAGRSNVGFAETRHDVIARLDQIWSARSEGHEIGSHGCGHYDGKDWSKADWLSELDSFSKIVRDAYTINGIDGEPAEWKDFAETEIKGFRAPYLSTSKGLDAALSQAGFQYSASGVSDGPVDPDHKPKVPLYSLPMVPEGPRSRRIIAMDYNLYVRHSGAKEKAEESAAFSERAYQAFKTAFDAELSGKKRPLQLGFHFVLMNGGAYWHALERFAREACVRPDTKCVSYRELQALTSAPKSAGG</sequence>
<comment type="caution">
    <text evidence="7">The sequence shown here is derived from an EMBL/GenBank/DDBJ whole genome shotgun (WGS) entry which is preliminary data.</text>
</comment>
<dbReference type="EMBL" id="JAFMNX010000001">
    <property type="protein sequence ID" value="MBS9719726.1"/>
    <property type="molecule type" value="Genomic_DNA"/>
</dbReference>
<evidence type="ECO:0000256" key="3">
    <source>
        <dbReference type="ARBA" id="ARBA00020071"/>
    </source>
</evidence>
<dbReference type="SUPFAM" id="SSF88713">
    <property type="entry name" value="Glycoside hydrolase/deacetylase"/>
    <property type="match status" value="1"/>
</dbReference>
<evidence type="ECO:0000256" key="4">
    <source>
        <dbReference type="ARBA" id="ARBA00032976"/>
    </source>
</evidence>
<evidence type="ECO:0000256" key="5">
    <source>
        <dbReference type="SAM" id="SignalP"/>
    </source>
</evidence>
<dbReference type="InterPro" id="IPR002509">
    <property type="entry name" value="NODB_dom"/>
</dbReference>
<dbReference type="Gene3D" id="3.20.20.370">
    <property type="entry name" value="Glycoside hydrolase/deacetylase"/>
    <property type="match status" value="1"/>
</dbReference>
<evidence type="ECO:0000256" key="2">
    <source>
        <dbReference type="ARBA" id="ARBA00010973"/>
    </source>
</evidence>
<evidence type="ECO:0000256" key="1">
    <source>
        <dbReference type="ARBA" id="ARBA00003236"/>
    </source>
</evidence>
<feature type="signal peptide" evidence="5">
    <location>
        <begin position="1"/>
        <end position="23"/>
    </location>
</feature>
<dbReference type="Pfam" id="PF01522">
    <property type="entry name" value="Polysacc_deac_1"/>
    <property type="match status" value="1"/>
</dbReference>
<protein>
    <recommendedName>
        <fullName evidence="3">Chitooligosaccharide deacetylase</fullName>
    </recommendedName>
    <alternativeName>
        <fullName evidence="4">Nodulation protein B</fullName>
    </alternativeName>
</protein>
<dbReference type="RefSeq" id="WP_213983336.1">
    <property type="nucleotide sequence ID" value="NZ_JAFMNX010000001.1"/>
</dbReference>
<dbReference type="Proteomes" id="UP001297272">
    <property type="component" value="Unassembled WGS sequence"/>
</dbReference>
<dbReference type="PANTHER" id="PTHR45985:SF3">
    <property type="entry name" value="CHITIN DEACETYLASE-LIKE 4"/>
    <property type="match status" value="1"/>
</dbReference>
<evidence type="ECO:0000259" key="6">
    <source>
        <dbReference type="Pfam" id="PF01522"/>
    </source>
</evidence>
<feature type="chain" id="PRO_5046386227" description="Chitooligosaccharide deacetylase" evidence="5">
    <location>
        <begin position="24"/>
        <end position="329"/>
    </location>
</feature>
<name>A0ABS5RRT3_9HYPH</name>
<dbReference type="PANTHER" id="PTHR45985">
    <property type="match status" value="1"/>
</dbReference>
<comment type="function">
    <text evidence="1">Is involved in generating a small heat-stable compound (Nod), an acylated oligomer of N-acetylglucosamine, that stimulates mitosis in various plant protoplasts.</text>
</comment>
<evidence type="ECO:0000313" key="7">
    <source>
        <dbReference type="EMBL" id="MBS9719726.1"/>
    </source>
</evidence>
<accession>A0ABS5RRT3</accession>
<dbReference type="InterPro" id="IPR011330">
    <property type="entry name" value="Glyco_hydro/deAcase_b/a-brl"/>
</dbReference>
<comment type="similarity">
    <text evidence="2">Belongs to the polysaccharide deacetylase family.</text>
</comment>